<gene>
    <name evidence="14 15" type="primary">LOC115739386</name>
</gene>
<dbReference type="GeneID" id="115739386"/>
<dbReference type="InterPro" id="IPR045687">
    <property type="entry name" value="PIGG/GPI7_C"/>
</dbReference>
<keyword evidence="10" id="KW-0325">Glycoprotein</keyword>
<dbReference type="Proteomes" id="UP000827889">
    <property type="component" value="Chromosome 11"/>
</dbReference>
<evidence type="ECO:0000256" key="2">
    <source>
        <dbReference type="ARBA" id="ARBA00004687"/>
    </source>
</evidence>
<evidence type="ECO:0000256" key="7">
    <source>
        <dbReference type="ARBA" id="ARBA00022824"/>
    </source>
</evidence>
<dbReference type="GO" id="GO:0006506">
    <property type="term" value="P:GPI anchor biosynthetic process"/>
    <property type="evidence" value="ECO:0007669"/>
    <property type="project" value="UniProtKB-UniPathway"/>
</dbReference>
<keyword evidence="7" id="KW-0256">Endoplasmic reticulum</keyword>
<dbReference type="GO" id="GO:0005789">
    <property type="term" value="C:endoplasmic reticulum membrane"/>
    <property type="evidence" value="ECO:0007669"/>
    <property type="project" value="UniProtKB-SubCell"/>
</dbReference>
<proteinExistence type="inferred from homology"/>
<dbReference type="FunFam" id="3.40.720.10:FF:000078">
    <property type="entry name" value="GPI ethanolamine phosphate transferase 2 isoform X4"/>
    <property type="match status" value="1"/>
</dbReference>
<keyword evidence="8 11" id="KW-1133">Transmembrane helix</keyword>
<sequence>MSPSSSITCSRFATIAVAAVLLQSLGLFLFIFGFFPIKPALSGVSGPESFRAPWPDGIENDSVTALPPEKLKQLYQELSEISPPFDRLILMVIDGLPAEFVLGRDDKPPKDVFVEAMPYTQSLLANGFAVGYHAKAAPPTVTMPRLKAMVSGAIGGFLDVAFNFNTQALQDDNIIGQFFRTGRRMVMHGDDTWLKLFPGSFIRHDGVGSFFVKDTVQVDQNVSRHLDKELCRDDWDLLILHYLGLDHVGHLGGRNSFLMGPKLKEMDKVIEMIHRSSLRDKKNHQKGTLLVIVSDHGMTESGNHGGSSFEETDSLAVFFGLGGHTLDYASATDNSANQIDIAATVALLFNVPIPKNNIGVVIPHALNFMTDADKMRALELNSWQLLRLLHAQLSGLPCEHELVEDFTGDRKSVVSECSGNIEQVFCCLYQNAAILHKSWKFKRISMSNIEDYNNAATAYYAFLRTASQWLARRMTDKPVSLLVVGISAMLLSCLIFLGLVFHMNKALYLREDHHLSSSKKYAFSWHLDEIFLVGATLIHVISMGSSSMVEEEQYIWHFVSSTFYLLLIRKTAQTIPTDRTQSSLFLPMSQNRKINYPIISIFSVLVSGRILRAWHQGGINWANLPDISKWLKLAGHEYVKQLRLLACLLVIILSIYVLSFLWTRRKMVLVVGFSFFIPGLMVLKYIMSHEDDTSGSFTYNYSSTISAQKIYGVLGALTVVAVASVPWLIHISTSKACSNGDICLSTSVYHDVLNLSLLKEMRDSFYVIGWAYIFCWCLLQLLLQQPTNSLPVFLLLVQIYASMLHSFSAVPAHKHWIEVAAFYQLGMAGHFALGNSNSLATIDVAGAFIGTSDFSMLSSGVLMFIITYASPLLFLLSMAMWISMKDFSCLVTSQNANYGDLLKMMLGFPCVIPLCLNSVMLTAYTIILLLMRNHLFVWSVFSPKYLYVAAATICVYVGVFVVAATGTYIYLVVIYRKR</sequence>
<evidence type="ECO:0000256" key="3">
    <source>
        <dbReference type="ARBA" id="ARBA00005315"/>
    </source>
</evidence>
<evidence type="ECO:0000256" key="5">
    <source>
        <dbReference type="ARBA" id="ARBA00022679"/>
    </source>
</evidence>
<evidence type="ECO:0000256" key="10">
    <source>
        <dbReference type="ARBA" id="ARBA00023180"/>
    </source>
</evidence>
<dbReference type="Gene3D" id="3.40.720.10">
    <property type="entry name" value="Alkaline Phosphatase, subunit A"/>
    <property type="match status" value="1"/>
</dbReference>
<evidence type="ECO:0000256" key="8">
    <source>
        <dbReference type="ARBA" id="ARBA00022989"/>
    </source>
</evidence>
<comment type="pathway">
    <text evidence="2">Glycolipid biosynthesis; glycosylphosphatidylinositol-anchor biosynthesis.</text>
</comment>
<evidence type="ECO:0000256" key="9">
    <source>
        <dbReference type="ARBA" id="ARBA00023136"/>
    </source>
</evidence>
<dbReference type="RefSeq" id="XP_030528289.1">
    <property type="nucleotide sequence ID" value="XM_030672429.1"/>
</dbReference>
<feature type="transmembrane region" description="Helical" evidence="11">
    <location>
        <begin position="947"/>
        <end position="973"/>
    </location>
</feature>
<keyword evidence="9 11" id="KW-0472">Membrane</keyword>
<evidence type="ECO:0000256" key="4">
    <source>
        <dbReference type="ARBA" id="ARBA00022502"/>
    </source>
</evidence>
<evidence type="ECO:0000313" key="14">
    <source>
        <dbReference type="RefSeq" id="XP_030528289.1"/>
    </source>
</evidence>
<dbReference type="PANTHER" id="PTHR23072:SF0">
    <property type="entry name" value="GPI ETHANOLAMINE PHOSPHATE TRANSFERASE 2"/>
    <property type="match status" value="1"/>
</dbReference>
<dbReference type="InterPro" id="IPR037674">
    <property type="entry name" value="PIG-G_N"/>
</dbReference>
<dbReference type="RefSeq" id="XP_048128450.1">
    <property type="nucleotide sequence ID" value="XM_048272493.1"/>
</dbReference>
<comment type="subcellular location">
    <subcellularLocation>
        <location evidence="1">Endoplasmic reticulum membrane</location>
        <topology evidence="1">Multi-pass membrane protein</topology>
    </subcellularLocation>
</comment>
<evidence type="ECO:0000313" key="13">
    <source>
        <dbReference type="Proteomes" id="UP000827889"/>
    </source>
</evidence>
<dbReference type="SUPFAM" id="SSF53649">
    <property type="entry name" value="Alkaline phosphatase-like"/>
    <property type="match status" value="1"/>
</dbReference>
<keyword evidence="4" id="KW-0337">GPI-anchor biosynthesis</keyword>
<evidence type="ECO:0000256" key="6">
    <source>
        <dbReference type="ARBA" id="ARBA00022692"/>
    </source>
</evidence>
<protein>
    <submittedName>
        <fullName evidence="14 15">GPI ethanolamine phosphate transferase 2 isoform X1</fullName>
    </submittedName>
</protein>
<feature type="domain" description="GPI ethanolamine phosphate transferase 2 C-terminal" evidence="12">
    <location>
        <begin position="528"/>
        <end position="965"/>
    </location>
</feature>
<accession>A0A8B8P160</accession>
<evidence type="ECO:0000256" key="11">
    <source>
        <dbReference type="SAM" id="Phobius"/>
    </source>
</evidence>
<dbReference type="AlphaFoldDB" id="A0A8B8P160"/>
<comment type="similarity">
    <text evidence="3">Belongs to the PIGG/PIGN/PIGO family. PIGG subfamily.</text>
</comment>
<feature type="transmembrane region" description="Helical" evidence="11">
    <location>
        <begin position="789"/>
        <end position="810"/>
    </location>
</feature>
<feature type="transmembrane region" description="Helical" evidence="11">
    <location>
        <begin position="861"/>
        <end position="884"/>
    </location>
</feature>
<keyword evidence="5 14" id="KW-0808">Transferase</keyword>
<feature type="transmembrane region" description="Helical" evidence="11">
    <location>
        <begin position="554"/>
        <end position="572"/>
    </location>
</feature>
<dbReference type="Pfam" id="PF01663">
    <property type="entry name" value="Phosphodiest"/>
    <property type="match status" value="1"/>
</dbReference>
<feature type="transmembrane region" description="Helical" evidence="11">
    <location>
        <begin position="765"/>
        <end position="783"/>
    </location>
</feature>
<dbReference type="Pfam" id="PF19316">
    <property type="entry name" value="PIGO_PIGG"/>
    <property type="match status" value="1"/>
</dbReference>
<evidence type="ECO:0000259" key="12">
    <source>
        <dbReference type="Pfam" id="PF19316"/>
    </source>
</evidence>
<dbReference type="KEGG" id="rarg:115739386"/>
<dbReference type="CDD" id="cd16024">
    <property type="entry name" value="GPI_EPT_2"/>
    <property type="match status" value="1"/>
</dbReference>
<feature type="transmembrane region" description="Helical" evidence="11">
    <location>
        <begin position="479"/>
        <end position="501"/>
    </location>
</feature>
<dbReference type="UniPathway" id="UPA00196"/>
<evidence type="ECO:0000256" key="1">
    <source>
        <dbReference type="ARBA" id="ARBA00004477"/>
    </source>
</evidence>
<feature type="transmembrane region" description="Helical" evidence="11">
    <location>
        <begin position="522"/>
        <end position="542"/>
    </location>
</feature>
<feature type="transmembrane region" description="Helical" evidence="11">
    <location>
        <begin position="710"/>
        <end position="729"/>
    </location>
</feature>
<keyword evidence="13" id="KW-1185">Reference proteome</keyword>
<dbReference type="OrthoDB" id="272139at2759"/>
<evidence type="ECO:0000313" key="15">
    <source>
        <dbReference type="RefSeq" id="XP_048128450.1"/>
    </source>
</evidence>
<feature type="transmembrane region" description="Helical" evidence="11">
    <location>
        <begin position="12"/>
        <end position="35"/>
    </location>
</feature>
<keyword evidence="6 11" id="KW-0812">Transmembrane</keyword>
<feature type="transmembrane region" description="Helical" evidence="11">
    <location>
        <begin position="905"/>
        <end position="927"/>
    </location>
</feature>
<dbReference type="InterPro" id="IPR002591">
    <property type="entry name" value="Phosphodiest/P_Trfase"/>
</dbReference>
<dbReference type="GO" id="GO:0051267">
    <property type="term" value="F:CP2 mannose-ethanolamine phosphotransferase activity"/>
    <property type="evidence" value="ECO:0007669"/>
    <property type="project" value="TreeGrafter"/>
</dbReference>
<organism evidence="13 14">
    <name type="scientific">Rhodamnia argentea</name>
    <dbReference type="NCBI Taxonomy" id="178133"/>
    <lineage>
        <taxon>Eukaryota</taxon>
        <taxon>Viridiplantae</taxon>
        <taxon>Streptophyta</taxon>
        <taxon>Embryophyta</taxon>
        <taxon>Tracheophyta</taxon>
        <taxon>Spermatophyta</taxon>
        <taxon>Magnoliopsida</taxon>
        <taxon>eudicotyledons</taxon>
        <taxon>Gunneridae</taxon>
        <taxon>Pentapetalae</taxon>
        <taxon>rosids</taxon>
        <taxon>malvids</taxon>
        <taxon>Myrtales</taxon>
        <taxon>Myrtaceae</taxon>
        <taxon>Myrtoideae</taxon>
        <taxon>Myrteae</taxon>
        <taxon>Australasian group</taxon>
        <taxon>Rhodamnia</taxon>
    </lineage>
</organism>
<reference evidence="14" key="1">
    <citation type="submission" date="2025-04" db="UniProtKB">
        <authorList>
            <consortium name="RefSeq"/>
        </authorList>
    </citation>
    <scope>IDENTIFICATION</scope>
    <source>
        <tissue evidence="15">Leaf</tissue>
    </source>
</reference>
<feature type="transmembrane region" description="Helical" evidence="11">
    <location>
        <begin position="668"/>
        <end position="687"/>
    </location>
</feature>
<dbReference type="InterPro" id="IPR017850">
    <property type="entry name" value="Alkaline_phosphatase_core_sf"/>
</dbReference>
<dbReference type="PANTHER" id="PTHR23072">
    <property type="entry name" value="PHOSPHATIDYLINOSITOL GLYCAN-RELATED"/>
    <property type="match status" value="1"/>
</dbReference>
<feature type="transmembrane region" description="Helical" evidence="11">
    <location>
        <begin position="642"/>
        <end position="661"/>
    </location>
</feature>
<dbReference type="InterPro" id="IPR039527">
    <property type="entry name" value="PIGG/GPI7"/>
</dbReference>
<name>A0A8B8P160_9MYRT</name>